<dbReference type="EMBL" id="JBANDC010000024">
    <property type="protein sequence ID" value="MEM4990394.1"/>
    <property type="molecule type" value="Genomic_DNA"/>
</dbReference>
<dbReference type="InterPro" id="IPR043990">
    <property type="entry name" value="AC_1"/>
</dbReference>
<proteinExistence type="predicted"/>
<dbReference type="Pfam" id="PF18883">
    <property type="entry name" value="AC_1"/>
    <property type="match status" value="1"/>
</dbReference>
<name>A0ABU9Q292_9BURK</name>
<evidence type="ECO:0000313" key="3">
    <source>
        <dbReference type="Proteomes" id="UP001495910"/>
    </source>
</evidence>
<feature type="non-terminal residue" evidence="2">
    <location>
        <position position="466"/>
    </location>
</feature>
<dbReference type="Gene3D" id="2.160.20.20">
    <property type="match status" value="1"/>
</dbReference>
<dbReference type="SUPFAM" id="SSF51126">
    <property type="entry name" value="Pectin lyase-like"/>
    <property type="match status" value="1"/>
</dbReference>
<evidence type="ECO:0000259" key="1">
    <source>
        <dbReference type="Pfam" id="PF18883"/>
    </source>
</evidence>
<organism evidence="2 3">
    <name type="scientific">Collimonas rhizosphaerae</name>
    <dbReference type="NCBI Taxonomy" id="3126357"/>
    <lineage>
        <taxon>Bacteria</taxon>
        <taxon>Pseudomonadati</taxon>
        <taxon>Pseudomonadota</taxon>
        <taxon>Betaproteobacteria</taxon>
        <taxon>Burkholderiales</taxon>
        <taxon>Oxalobacteraceae</taxon>
        <taxon>Collimonas</taxon>
    </lineage>
</organism>
<dbReference type="InterPro" id="IPR011050">
    <property type="entry name" value="Pectin_lyase_fold/virulence"/>
</dbReference>
<reference evidence="2 3" key="1">
    <citation type="submission" date="2024-02" db="EMBL/GenBank/DDBJ databases">
        <title>Draft genome sequence of Collimonas sp. strain H4R21, an effective mineral-weathering bacterial strain isolated from the beech rhizosphere.</title>
        <authorList>
            <person name="Morin E."/>
            <person name="Uroz S."/>
            <person name="Leveau J.H.J."/>
            <person name="Kumar R."/>
            <person name="Rey M.W."/>
            <person name="Pham J."/>
        </authorList>
    </citation>
    <scope>NUCLEOTIDE SEQUENCE [LARGE SCALE GENOMIC DNA]</scope>
    <source>
        <strain evidence="2 3">H4R21</strain>
    </source>
</reference>
<protein>
    <recommendedName>
        <fullName evidence="1">Autochaperone domain-containing protein</fullName>
    </recommendedName>
</protein>
<keyword evidence="3" id="KW-1185">Reference proteome</keyword>
<accession>A0ABU9Q292</accession>
<dbReference type="Proteomes" id="UP001495910">
    <property type="component" value="Unassembled WGS sequence"/>
</dbReference>
<sequence>MTNSRIVVFGSGGGLNRSDPFDGVATFNSGTRVNLTDTSIHVTASLNNAGGFTNAYGLNAGSGSIIAMSGGVLSVDTGSASDTALGIGALATGSGSLIGLTDVALDSAGEGAQGLVVNQGAAALVRGGYINSTGAAVTVGNGGGSATLLDTQVNTTGDNAIGLHVLDTTGASAVLAADGTRISTAGAASAGARADGPAAELLASNSAITTAGDGSIGAQIVGGGQGKFLNTQVTTQGANSHGLQVGAAGDAATTTLAFQGGSVLASGAAAAGALIAAGGDATFIDTSIQATGAGGSALQLQNGALAATARVSNSVLNSANGAAIEVIADPAISVAGGPVQISLLNGTQASSGTGILLDAGAGTQSMLNLNGQVHAVGDIVANGNAIVDVSLENRSLWNGATSTVRNVSLDAGSQWQMAGSSTVQNLNHAGLVSFAAPVAGNYHTLTVQGDITGQNGVVALNAVLNE</sequence>
<evidence type="ECO:0000313" key="2">
    <source>
        <dbReference type="EMBL" id="MEM4990394.1"/>
    </source>
</evidence>
<comment type="caution">
    <text evidence="2">The sequence shown here is derived from an EMBL/GenBank/DDBJ whole genome shotgun (WGS) entry which is preliminary data.</text>
</comment>
<dbReference type="InterPro" id="IPR012332">
    <property type="entry name" value="Autotransporter_pectin_lyase_C"/>
</dbReference>
<dbReference type="RefSeq" id="WP_425458324.1">
    <property type="nucleotide sequence ID" value="NZ_JBANDC010000024.1"/>
</dbReference>
<feature type="domain" description="Autochaperone" evidence="1">
    <location>
        <begin position="421"/>
        <end position="465"/>
    </location>
</feature>
<gene>
    <name evidence="2" type="ORF">V8G57_23600</name>
</gene>